<dbReference type="AlphaFoldDB" id="A0A165HYA5"/>
<dbReference type="Proteomes" id="UP000076842">
    <property type="component" value="Unassembled WGS sequence"/>
</dbReference>
<name>A0A165HYA5_9BASI</name>
<evidence type="ECO:0000256" key="1">
    <source>
        <dbReference type="SAM" id="MobiDB-lite"/>
    </source>
</evidence>
<organism evidence="2 3">
    <name type="scientific">Calocera cornea HHB12733</name>
    <dbReference type="NCBI Taxonomy" id="1353952"/>
    <lineage>
        <taxon>Eukaryota</taxon>
        <taxon>Fungi</taxon>
        <taxon>Dikarya</taxon>
        <taxon>Basidiomycota</taxon>
        <taxon>Agaricomycotina</taxon>
        <taxon>Dacrymycetes</taxon>
        <taxon>Dacrymycetales</taxon>
        <taxon>Dacrymycetaceae</taxon>
        <taxon>Calocera</taxon>
    </lineage>
</organism>
<keyword evidence="3" id="KW-1185">Reference proteome</keyword>
<evidence type="ECO:0000313" key="2">
    <source>
        <dbReference type="EMBL" id="KZT59903.1"/>
    </source>
</evidence>
<reference evidence="2 3" key="1">
    <citation type="journal article" date="2016" name="Mol. Biol. Evol.">
        <title>Comparative Genomics of Early-Diverging Mushroom-Forming Fungi Provides Insights into the Origins of Lignocellulose Decay Capabilities.</title>
        <authorList>
            <person name="Nagy L.G."/>
            <person name="Riley R."/>
            <person name="Tritt A."/>
            <person name="Adam C."/>
            <person name="Daum C."/>
            <person name="Floudas D."/>
            <person name="Sun H."/>
            <person name="Yadav J.S."/>
            <person name="Pangilinan J."/>
            <person name="Larsson K.H."/>
            <person name="Matsuura K."/>
            <person name="Barry K."/>
            <person name="Labutti K."/>
            <person name="Kuo R."/>
            <person name="Ohm R.A."/>
            <person name="Bhattacharya S.S."/>
            <person name="Shirouzu T."/>
            <person name="Yoshinaga Y."/>
            <person name="Martin F.M."/>
            <person name="Grigoriev I.V."/>
            <person name="Hibbett D.S."/>
        </authorList>
    </citation>
    <scope>NUCLEOTIDE SEQUENCE [LARGE SCALE GENOMIC DNA]</scope>
    <source>
        <strain evidence="2 3">HHB12733</strain>
    </source>
</reference>
<gene>
    <name evidence="2" type="ORF">CALCODRAFT_507254</name>
</gene>
<protein>
    <submittedName>
        <fullName evidence="2">Uncharacterized protein</fullName>
    </submittedName>
</protein>
<dbReference type="InParanoid" id="A0A165HYA5"/>
<feature type="region of interest" description="Disordered" evidence="1">
    <location>
        <begin position="98"/>
        <end position="126"/>
    </location>
</feature>
<sequence length="126" mass="14154">MATTCRKRSDGAFRVWGTVKHEGANRAAAVSHPADRKRERDQLVQICYDDSNRQIRGFNALWGLHSTISLEDWLSGIENPAGARIENVLLCHAAPPRRSEVGRSIERAPSQPSKVRVRQVDHSRSE</sequence>
<accession>A0A165HYA5</accession>
<evidence type="ECO:0000313" key="3">
    <source>
        <dbReference type="Proteomes" id="UP000076842"/>
    </source>
</evidence>
<proteinExistence type="predicted"/>
<dbReference type="EMBL" id="KV423936">
    <property type="protein sequence ID" value="KZT59903.1"/>
    <property type="molecule type" value="Genomic_DNA"/>
</dbReference>